<name>A0A4Y2BPC4_ARAVE</name>
<gene>
    <name evidence="1" type="ORF">AVEN_59739_1</name>
</gene>
<organism evidence="1 2">
    <name type="scientific">Araneus ventricosus</name>
    <name type="common">Orbweaver spider</name>
    <name type="synonym">Epeira ventricosa</name>
    <dbReference type="NCBI Taxonomy" id="182803"/>
    <lineage>
        <taxon>Eukaryota</taxon>
        <taxon>Metazoa</taxon>
        <taxon>Ecdysozoa</taxon>
        <taxon>Arthropoda</taxon>
        <taxon>Chelicerata</taxon>
        <taxon>Arachnida</taxon>
        <taxon>Araneae</taxon>
        <taxon>Araneomorphae</taxon>
        <taxon>Entelegynae</taxon>
        <taxon>Araneoidea</taxon>
        <taxon>Araneidae</taxon>
        <taxon>Araneus</taxon>
    </lineage>
</organism>
<dbReference type="AlphaFoldDB" id="A0A4Y2BPC4"/>
<accession>A0A4Y2BPC4</accession>
<comment type="caution">
    <text evidence="1">The sequence shown here is derived from an EMBL/GenBank/DDBJ whole genome shotgun (WGS) entry which is preliminary data.</text>
</comment>
<protein>
    <submittedName>
        <fullName evidence="1">Uncharacterized protein</fullName>
    </submittedName>
</protein>
<proteinExistence type="predicted"/>
<dbReference type="EMBL" id="BGPR01000094">
    <property type="protein sequence ID" value="GBL93557.1"/>
    <property type="molecule type" value="Genomic_DNA"/>
</dbReference>
<sequence>MEITYNRQTTKGYGHLTTYHTSRYDYDAIEEVLRQLLPIHLHCADDDMTAYLSENKHDQMDNTSRHFYTSSMEFISGAVHLIQ</sequence>
<reference evidence="1 2" key="1">
    <citation type="journal article" date="2019" name="Sci. Rep.">
        <title>Orb-weaving spider Araneus ventricosus genome elucidates the spidroin gene catalogue.</title>
        <authorList>
            <person name="Kono N."/>
            <person name="Nakamura H."/>
            <person name="Ohtoshi R."/>
            <person name="Moran D.A.P."/>
            <person name="Shinohara A."/>
            <person name="Yoshida Y."/>
            <person name="Fujiwara M."/>
            <person name="Mori M."/>
            <person name="Tomita M."/>
            <person name="Arakawa K."/>
        </authorList>
    </citation>
    <scope>NUCLEOTIDE SEQUENCE [LARGE SCALE GENOMIC DNA]</scope>
</reference>
<evidence type="ECO:0000313" key="2">
    <source>
        <dbReference type="Proteomes" id="UP000499080"/>
    </source>
</evidence>
<evidence type="ECO:0000313" key="1">
    <source>
        <dbReference type="EMBL" id="GBL93557.1"/>
    </source>
</evidence>
<dbReference type="Proteomes" id="UP000499080">
    <property type="component" value="Unassembled WGS sequence"/>
</dbReference>
<keyword evidence="2" id="KW-1185">Reference proteome</keyword>